<evidence type="ECO:0000313" key="2">
    <source>
        <dbReference type="Proteomes" id="UP000199071"/>
    </source>
</evidence>
<dbReference type="Proteomes" id="UP000199071">
    <property type="component" value="Unassembled WGS sequence"/>
</dbReference>
<dbReference type="PANTHER" id="PTHR11803:SF39">
    <property type="entry name" value="2-IMINOBUTANOATE_2-IMINOPROPANOATE DEAMINASE"/>
    <property type="match status" value="1"/>
</dbReference>
<dbReference type="InterPro" id="IPR006175">
    <property type="entry name" value="YjgF/YER057c/UK114"/>
</dbReference>
<evidence type="ECO:0000313" key="1">
    <source>
        <dbReference type="EMBL" id="SDB54479.1"/>
    </source>
</evidence>
<dbReference type="GO" id="GO:0019239">
    <property type="term" value="F:deaminase activity"/>
    <property type="evidence" value="ECO:0007669"/>
    <property type="project" value="TreeGrafter"/>
</dbReference>
<dbReference type="EMBL" id="FMXQ01000011">
    <property type="protein sequence ID" value="SDB54479.1"/>
    <property type="molecule type" value="Genomic_DNA"/>
</dbReference>
<sequence length="125" mass="13363">MSDPFTRIETPNAATATGGYAPALVWRDLVFVSGQGSIDSAGTTIPGTIEEETERTLRNIQELLRAAGSDLDRVLKCTCYLADIADFDRFDAAYRAVFGSHLPARSTVQAGLDGIKVEIDAIAAL</sequence>
<keyword evidence="2" id="KW-1185">Reference proteome</keyword>
<dbReference type="RefSeq" id="WP_210185659.1">
    <property type="nucleotide sequence ID" value="NZ_FMXQ01000011.1"/>
</dbReference>
<name>A0A1G6EAI6_9HYPH</name>
<dbReference type="GO" id="GO:0005829">
    <property type="term" value="C:cytosol"/>
    <property type="evidence" value="ECO:0007669"/>
    <property type="project" value="TreeGrafter"/>
</dbReference>
<dbReference type="Gene3D" id="3.30.1330.40">
    <property type="entry name" value="RutC-like"/>
    <property type="match status" value="1"/>
</dbReference>
<proteinExistence type="predicted"/>
<accession>A0A1G6EAI6</accession>
<dbReference type="SUPFAM" id="SSF55298">
    <property type="entry name" value="YjgF-like"/>
    <property type="match status" value="1"/>
</dbReference>
<dbReference type="AlphaFoldDB" id="A0A1G6EAI6"/>
<dbReference type="PANTHER" id="PTHR11803">
    <property type="entry name" value="2-IMINOBUTANOATE/2-IMINOPROPANOATE DEAMINASE RIDA"/>
    <property type="match status" value="1"/>
</dbReference>
<dbReference type="CDD" id="cd00448">
    <property type="entry name" value="YjgF_YER057c_UK114_family"/>
    <property type="match status" value="1"/>
</dbReference>
<organism evidence="1 2">
    <name type="scientific">Bauldia litoralis</name>
    <dbReference type="NCBI Taxonomy" id="665467"/>
    <lineage>
        <taxon>Bacteria</taxon>
        <taxon>Pseudomonadati</taxon>
        <taxon>Pseudomonadota</taxon>
        <taxon>Alphaproteobacteria</taxon>
        <taxon>Hyphomicrobiales</taxon>
        <taxon>Kaistiaceae</taxon>
        <taxon>Bauldia</taxon>
    </lineage>
</organism>
<dbReference type="Pfam" id="PF01042">
    <property type="entry name" value="Ribonuc_L-PSP"/>
    <property type="match status" value="1"/>
</dbReference>
<dbReference type="STRING" id="665467.SAMN02982931_04294"/>
<protein>
    <submittedName>
        <fullName evidence="1">2-iminobutanoate/2-iminopropanoate deaminase</fullName>
    </submittedName>
</protein>
<dbReference type="InterPro" id="IPR035959">
    <property type="entry name" value="RutC-like_sf"/>
</dbReference>
<gene>
    <name evidence="1" type="ORF">SAMN02982931_04294</name>
</gene>
<reference evidence="1 2" key="1">
    <citation type="submission" date="2016-10" db="EMBL/GenBank/DDBJ databases">
        <authorList>
            <person name="de Groot N.N."/>
        </authorList>
    </citation>
    <scope>NUCLEOTIDE SEQUENCE [LARGE SCALE GENOMIC DNA]</scope>
    <source>
        <strain evidence="1 2">ATCC 35022</strain>
    </source>
</reference>